<gene>
    <name evidence="1" type="ORF">SAMN05216417_13311</name>
</gene>
<reference evidence="1 2" key="1">
    <citation type="submission" date="2016-10" db="EMBL/GenBank/DDBJ databases">
        <authorList>
            <person name="de Groot N.N."/>
        </authorList>
    </citation>
    <scope>NUCLEOTIDE SEQUENCE [LARGE SCALE GENOMIC DNA]</scope>
    <source>
        <strain evidence="1 2">Nl14</strain>
    </source>
</reference>
<dbReference type="EMBL" id="FPBZ01000033">
    <property type="protein sequence ID" value="SFU78109.1"/>
    <property type="molecule type" value="Genomic_DNA"/>
</dbReference>
<evidence type="ECO:0000313" key="1">
    <source>
        <dbReference type="EMBL" id="SFU78109.1"/>
    </source>
</evidence>
<protein>
    <submittedName>
        <fullName evidence="1">Uncharacterized protein</fullName>
    </submittedName>
</protein>
<dbReference type="AlphaFoldDB" id="A0A1I7IYT8"/>
<organism evidence="1 2">
    <name type="scientific">Nitrosospira multiformis</name>
    <dbReference type="NCBI Taxonomy" id="1231"/>
    <lineage>
        <taxon>Bacteria</taxon>
        <taxon>Pseudomonadati</taxon>
        <taxon>Pseudomonadota</taxon>
        <taxon>Betaproteobacteria</taxon>
        <taxon>Nitrosomonadales</taxon>
        <taxon>Nitrosomonadaceae</taxon>
        <taxon>Nitrosospira</taxon>
    </lineage>
</organism>
<name>A0A1I7IYT8_9PROT</name>
<evidence type="ECO:0000313" key="2">
    <source>
        <dbReference type="Proteomes" id="UP000182649"/>
    </source>
</evidence>
<dbReference type="Proteomes" id="UP000182649">
    <property type="component" value="Unassembled WGS sequence"/>
</dbReference>
<accession>A0A1I7IYT8</accession>
<sequence>MFQLWLHTLIKIVAPPEQEVVHAQKRNLELSCLTEVLTIKNGLEATKKKQQVGMNRTIGIDILCQSLEVFIDTHIFLREF</sequence>
<proteinExistence type="predicted"/>